<dbReference type="PROSITE" id="PS50097">
    <property type="entry name" value="BTB"/>
    <property type="match status" value="1"/>
</dbReference>
<dbReference type="InterPro" id="IPR000210">
    <property type="entry name" value="BTB/POZ_dom"/>
</dbReference>
<dbReference type="InterPro" id="IPR002083">
    <property type="entry name" value="MATH/TRAF_dom"/>
</dbReference>
<dbReference type="GO" id="GO:0030163">
    <property type="term" value="P:protein catabolic process"/>
    <property type="evidence" value="ECO:0007669"/>
    <property type="project" value="UniProtKB-ARBA"/>
</dbReference>
<accession>A0A8X6GHR5</accession>
<dbReference type="SUPFAM" id="SSF49599">
    <property type="entry name" value="TRAF domain-like"/>
    <property type="match status" value="1"/>
</dbReference>
<dbReference type="PANTHER" id="PTHR24413">
    <property type="entry name" value="SPECKLE-TYPE POZ PROTEIN"/>
    <property type="match status" value="1"/>
</dbReference>
<name>A0A8X6GHR5_TRICU</name>
<feature type="domain" description="MATH" evidence="2">
    <location>
        <begin position="12"/>
        <end position="131"/>
    </location>
</feature>
<dbReference type="Proteomes" id="UP000887116">
    <property type="component" value="Unassembled WGS sequence"/>
</dbReference>
<dbReference type="OrthoDB" id="684045at2759"/>
<evidence type="ECO:0000313" key="4">
    <source>
        <dbReference type="Proteomes" id="UP000887116"/>
    </source>
</evidence>
<keyword evidence="4" id="KW-1185">Reference proteome</keyword>
<sequence>MACNEEAESETSVTFFWIIENYSYFNDYFHILYSPDFYVNSIRWNIALYPCCDIEENIILYNVYGHGKSHMLDLVTEYDFANLAEDGSVLQISEIEMYSFNPLVEDPSTKLPITKRAANLSRDTLRLRCKVRWPDRKDVEPATFFARIVLGVKKRNFLWDIKKFSSLGPGRKCTYAMSHVEKNELTLKIQVNEEDKIMIFIESLRKEMKCLKFQSFIIDTNGCKVDCGKSEKSSFNFEKNAICTLPFTKKFLMQYQHLYLKNDVLSLSVANVLGVTNLLQWKKLKESILGFLHPALVMLVLNHICHPPNYQFNKMLDLKEDMKCLYDEGAFSDVKIRTNTQTFHAHKAILSARSLVFRAMLMTDMKEKIQESVDVPDLEDDTVRQMLLYVYTNALEGLQWESALRLYVAADKYQIISLKSKCRSFLQCNLCPKNLCEGLVLADMHGDGVLKEAAQNYILSHEKDVFGSDKWKLFTKNNTALAAETMLLIWERKN</sequence>
<reference evidence="3" key="1">
    <citation type="submission" date="2020-07" db="EMBL/GenBank/DDBJ databases">
        <title>Multicomponent nature underlies the extraordinary mechanical properties of spider dragline silk.</title>
        <authorList>
            <person name="Kono N."/>
            <person name="Nakamura H."/>
            <person name="Mori M."/>
            <person name="Yoshida Y."/>
            <person name="Ohtoshi R."/>
            <person name="Malay A.D."/>
            <person name="Moran D.A.P."/>
            <person name="Tomita M."/>
            <person name="Numata K."/>
            <person name="Arakawa K."/>
        </authorList>
    </citation>
    <scope>NUCLEOTIDE SEQUENCE</scope>
</reference>
<dbReference type="Gene3D" id="2.60.210.10">
    <property type="entry name" value="Apoptosis, Tumor Necrosis Factor Receptor Associated Protein 2, Chain A"/>
    <property type="match status" value="1"/>
</dbReference>
<dbReference type="Gene3D" id="3.30.710.10">
    <property type="entry name" value="Potassium Channel Kv1.1, Chain A"/>
    <property type="match status" value="1"/>
</dbReference>
<evidence type="ECO:0000259" key="1">
    <source>
        <dbReference type="PROSITE" id="PS50097"/>
    </source>
</evidence>
<dbReference type="Gene3D" id="1.25.40.420">
    <property type="match status" value="1"/>
</dbReference>
<dbReference type="CDD" id="cd18186">
    <property type="entry name" value="BTB_POZ_ZBTB_KLHL-like"/>
    <property type="match status" value="1"/>
</dbReference>
<dbReference type="Pfam" id="PF00651">
    <property type="entry name" value="BTB"/>
    <property type="match status" value="1"/>
</dbReference>
<dbReference type="PROSITE" id="PS50144">
    <property type="entry name" value="MATH"/>
    <property type="match status" value="1"/>
</dbReference>
<dbReference type="AlphaFoldDB" id="A0A8X6GHR5"/>
<dbReference type="SMART" id="SM00225">
    <property type="entry name" value="BTB"/>
    <property type="match status" value="1"/>
</dbReference>
<dbReference type="InterPro" id="IPR011333">
    <property type="entry name" value="SKP1/BTB/POZ_sf"/>
</dbReference>
<evidence type="ECO:0000259" key="2">
    <source>
        <dbReference type="PROSITE" id="PS50144"/>
    </source>
</evidence>
<dbReference type="EMBL" id="BMAO01025528">
    <property type="protein sequence ID" value="GFR03374.1"/>
    <property type="molecule type" value="Genomic_DNA"/>
</dbReference>
<protein>
    <submittedName>
        <fullName evidence="3">TD and POZ domain-containing protein 3</fullName>
    </submittedName>
</protein>
<dbReference type="InterPro" id="IPR008974">
    <property type="entry name" value="TRAF-like"/>
</dbReference>
<feature type="domain" description="BTB" evidence="1">
    <location>
        <begin position="332"/>
        <end position="399"/>
    </location>
</feature>
<proteinExistence type="predicted"/>
<comment type="caution">
    <text evidence="3">The sequence shown here is derived from an EMBL/GenBank/DDBJ whole genome shotgun (WGS) entry which is preliminary data.</text>
</comment>
<evidence type="ECO:0000313" key="3">
    <source>
        <dbReference type="EMBL" id="GFR03374.1"/>
    </source>
</evidence>
<gene>
    <name evidence="3" type="primary">Tdpoz3</name>
    <name evidence="3" type="ORF">TNCT_281941</name>
</gene>
<dbReference type="SUPFAM" id="SSF54695">
    <property type="entry name" value="POZ domain"/>
    <property type="match status" value="1"/>
</dbReference>
<organism evidence="3 4">
    <name type="scientific">Trichonephila clavata</name>
    <name type="common">Joro spider</name>
    <name type="synonym">Nephila clavata</name>
    <dbReference type="NCBI Taxonomy" id="2740835"/>
    <lineage>
        <taxon>Eukaryota</taxon>
        <taxon>Metazoa</taxon>
        <taxon>Ecdysozoa</taxon>
        <taxon>Arthropoda</taxon>
        <taxon>Chelicerata</taxon>
        <taxon>Arachnida</taxon>
        <taxon>Araneae</taxon>
        <taxon>Araneomorphae</taxon>
        <taxon>Entelegynae</taxon>
        <taxon>Araneoidea</taxon>
        <taxon>Nephilidae</taxon>
        <taxon>Trichonephila</taxon>
    </lineage>
</organism>